<organism evidence="1 2">
    <name type="scientific">Larkinella insperata</name>
    <dbReference type="NCBI Taxonomy" id="332158"/>
    <lineage>
        <taxon>Bacteria</taxon>
        <taxon>Pseudomonadati</taxon>
        <taxon>Bacteroidota</taxon>
        <taxon>Cytophagia</taxon>
        <taxon>Cytophagales</taxon>
        <taxon>Spirosomataceae</taxon>
        <taxon>Larkinella</taxon>
    </lineage>
</organism>
<accession>A0ABW3QM48</accession>
<evidence type="ECO:0000313" key="2">
    <source>
        <dbReference type="Proteomes" id="UP001597116"/>
    </source>
</evidence>
<evidence type="ECO:0008006" key="3">
    <source>
        <dbReference type="Google" id="ProtNLM"/>
    </source>
</evidence>
<protein>
    <recommendedName>
        <fullName evidence="3">Nucleotidyltransferase</fullName>
    </recommendedName>
</protein>
<sequence>MSAVFNIRILWNVVKDITTYLTGQADKKKENVIEGHKAINTAFILTYDYLRNNNGEYKPNTELAEVWNKASAAIMKVDLELGKMLYNKSRFWLDPRLYFNLSRESEIIELNRIVDEMERLIMKL</sequence>
<comment type="caution">
    <text evidence="1">The sequence shown here is derived from an EMBL/GenBank/DDBJ whole genome shotgun (WGS) entry which is preliminary data.</text>
</comment>
<dbReference type="Proteomes" id="UP001597116">
    <property type="component" value="Unassembled WGS sequence"/>
</dbReference>
<name>A0ABW3QM48_9BACT</name>
<gene>
    <name evidence="1" type="ORF">ACFQ4C_12105</name>
</gene>
<proteinExistence type="predicted"/>
<evidence type="ECO:0000313" key="1">
    <source>
        <dbReference type="EMBL" id="MFD1141860.1"/>
    </source>
</evidence>
<reference evidence="2" key="1">
    <citation type="journal article" date="2019" name="Int. J. Syst. Evol. Microbiol.">
        <title>The Global Catalogue of Microorganisms (GCM) 10K type strain sequencing project: providing services to taxonomists for standard genome sequencing and annotation.</title>
        <authorList>
            <consortium name="The Broad Institute Genomics Platform"/>
            <consortium name="The Broad Institute Genome Sequencing Center for Infectious Disease"/>
            <person name="Wu L."/>
            <person name="Ma J."/>
        </authorList>
    </citation>
    <scope>NUCLEOTIDE SEQUENCE [LARGE SCALE GENOMIC DNA]</scope>
    <source>
        <strain evidence="2">CCUG 55608</strain>
    </source>
</reference>
<keyword evidence="2" id="KW-1185">Reference proteome</keyword>
<dbReference type="RefSeq" id="WP_265992358.1">
    <property type="nucleotide sequence ID" value="NZ_CP110973.1"/>
</dbReference>
<dbReference type="EMBL" id="JBHTLP010000008">
    <property type="protein sequence ID" value="MFD1141860.1"/>
    <property type="molecule type" value="Genomic_DNA"/>
</dbReference>